<evidence type="ECO:0000313" key="3">
    <source>
        <dbReference type="EMBL" id="ELY54982.1"/>
    </source>
</evidence>
<protein>
    <submittedName>
        <fullName evidence="3">UspA domain-containing protein</fullName>
    </submittedName>
</protein>
<evidence type="ECO:0000259" key="2">
    <source>
        <dbReference type="Pfam" id="PF00582"/>
    </source>
</evidence>
<dbReference type="PATRIC" id="fig|1227498.3.peg.3176"/>
<dbReference type="AlphaFoldDB" id="L9X017"/>
<dbReference type="Pfam" id="PF00582">
    <property type="entry name" value="Usp"/>
    <property type="match status" value="1"/>
</dbReference>
<dbReference type="OrthoDB" id="157454at2157"/>
<dbReference type="CDD" id="cd00293">
    <property type="entry name" value="USP-like"/>
    <property type="match status" value="1"/>
</dbReference>
<comment type="similarity">
    <text evidence="1">Belongs to the universal stress protein A family.</text>
</comment>
<dbReference type="PANTHER" id="PTHR46268">
    <property type="entry name" value="STRESS RESPONSE PROTEIN NHAX"/>
    <property type="match status" value="1"/>
</dbReference>
<accession>L9X017</accession>
<organism evidence="3 4">
    <name type="scientific">Natronococcus jeotgali DSM 18795</name>
    <dbReference type="NCBI Taxonomy" id="1227498"/>
    <lineage>
        <taxon>Archaea</taxon>
        <taxon>Methanobacteriati</taxon>
        <taxon>Methanobacteriota</taxon>
        <taxon>Stenosarchaea group</taxon>
        <taxon>Halobacteria</taxon>
        <taxon>Halobacteriales</taxon>
        <taxon>Natrialbaceae</taxon>
        <taxon>Natronococcus</taxon>
    </lineage>
</organism>
<dbReference type="EMBL" id="AOIA01000132">
    <property type="protein sequence ID" value="ELY54982.1"/>
    <property type="molecule type" value="Genomic_DNA"/>
</dbReference>
<dbReference type="RefSeq" id="WP_008425313.1">
    <property type="nucleotide sequence ID" value="NZ_AOIA01000132.1"/>
</dbReference>
<name>L9X017_9EURY</name>
<dbReference type="InterPro" id="IPR006016">
    <property type="entry name" value="UspA"/>
</dbReference>
<sequence>MRVVVGTDSVHTTAAICDYLERRAGDDDVRVVAAVPPGDGVARRDAAEALNVAGVRLAGDDVETELREGEPASALCEAAADVDADEIVVGETGSDAAGSTARTVLERASRPVVIVPVPDLE</sequence>
<keyword evidence="4" id="KW-1185">Reference proteome</keyword>
<evidence type="ECO:0000313" key="4">
    <source>
        <dbReference type="Proteomes" id="UP000011531"/>
    </source>
</evidence>
<reference evidence="3 4" key="1">
    <citation type="journal article" date="2014" name="PLoS Genet.">
        <title>Phylogenetically driven sequencing of extremely halophilic archaea reveals strategies for static and dynamic osmo-response.</title>
        <authorList>
            <person name="Becker E.A."/>
            <person name="Seitzer P.M."/>
            <person name="Tritt A."/>
            <person name="Larsen D."/>
            <person name="Krusor M."/>
            <person name="Yao A.I."/>
            <person name="Wu D."/>
            <person name="Madern D."/>
            <person name="Eisen J.A."/>
            <person name="Darling A.E."/>
            <person name="Facciotti M.T."/>
        </authorList>
    </citation>
    <scope>NUCLEOTIDE SEQUENCE [LARGE SCALE GENOMIC DNA]</scope>
    <source>
        <strain evidence="3 4">DSM 18795</strain>
    </source>
</reference>
<evidence type="ECO:0000256" key="1">
    <source>
        <dbReference type="ARBA" id="ARBA00008791"/>
    </source>
</evidence>
<dbReference type="InterPro" id="IPR014729">
    <property type="entry name" value="Rossmann-like_a/b/a_fold"/>
</dbReference>
<comment type="caution">
    <text evidence="3">The sequence shown here is derived from an EMBL/GenBank/DDBJ whole genome shotgun (WGS) entry which is preliminary data.</text>
</comment>
<feature type="domain" description="UspA" evidence="2">
    <location>
        <begin position="45"/>
        <end position="116"/>
    </location>
</feature>
<dbReference type="SUPFAM" id="SSF52402">
    <property type="entry name" value="Adenine nucleotide alpha hydrolases-like"/>
    <property type="match status" value="1"/>
</dbReference>
<gene>
    <name evidence="3" type="ORF">C492_16106</name>
</gene>
<dbReference type="Gene3D" id="3.40.50.620">
    <property type="entry name" value="HUPs"/>
    <property type="match status" value="1"/>
</dbReference>
<proteinExistence type="inferred from homology"/>
<dbReference type="Proteomes" id="UP000011531">
    <property type="component" value="Unassembled WGS sequence"/>
</dbReference>
<dbReference type="PANTHER" id="PTHR46268:SF6">
    <property type="entry name" value="UNIVERSAL STRESS PROTEIN UP12"/>
    <property type="match status" value="1"/>
</dbReference>